<evidence type="ECO:0000313" key="2">
    <source>
        <dbReference type="Proteomes" id="UP000634136"/>
    </source>
</evidence>
<evidence type="ECO:0000313" key="1">
    <source>
        <dbReference type="EMBL" id="KAF7823886.1"/>
    </source>
</evidence>
<comment type="caution">
    <text evidence="1">The sequence shown here is derived from an EMBL/GenBank/DDBJ whole genome shotgun (WGS) entry which is preliminary data.</text>
</comment>
<gene>
    <name evidence="1" type="ORF">G2W53_022030</name>
</gene>
<protein>
    <submittedName>
        <fullName evidence="1">Uncharacterized protein</fullName>
    </submittedName>
</protein>
<accession>A0A834TMZ3</accession>
<proteinExistence type="predicted"/>
<reference evidence="1" key="1">
    <citation type="submission" date="2020-09" db="EMBL/GenBank/DDBJ databases">
        <title>Genome-Enabled Discovery of Anthraquinone Biosynthesis in Senna tora.</title>
        <authorList>
            <person name="Kang S.-H."/>
            <person name="Pandey R.P."/>
            <person name="Lee C.-M."/>
            <person name="Sim J.-S."/>
            <person name="Jeong J.-T."/>
            <person name="Choi B.-S."/>
            <person name="Jung M."/>
            <person name="Ginzburg D."/>
            <person name="Zhao K."/>
            <person name="Won S.Y."/>
            <person name="Oh T.-J."/>
            <person name="Yu Y."/>
            <person name="Kim N.-H."/>
            <person name="Lee O.R."/>
            <person name="Lee T.-H."/>
            <person name="Bashyal P."/>
            <person name="Kim T.-S."/>
            <person name="Lee W.-H."/>
            <person name="Kawkins C."/>
            <person name="Kim C.-K."/>
            <person name="Kim J.S."/>
            <person name="Ahn B.O."/>
            <person name="Rhee S.Y."/>
            <person name="Sohng J.K."/>
        </authorList>
    </citation>
    <scope>NUCLEOTIDE SEQUENCE</scope>
    <source>
        <tissue evidence="1">Leaf</tissue>
    </source>
</reference>
<sequence length="89" mass="9673">MGEGGYGFGALRGRKEWFWDERGLEYGDGGRGMVLWVRRGRRGVTGLGNGEEGEWCGFGVTVLVAWWKGSMGVVAWWKGSMGVVAGKDG</sequence>
<keyword evidence="2" id="KW-1185">Reference proteome</keyword>
<name>A0A834TMZ3_9FABA</name>
<dbReference type="Proteomes" id="UP000634136">
    <property type="component" value="Unassembled WGS sequence"/>
</dbReference>
<organism evidence="1 2">
    <name type="scientific">Senna tora</name>
    <dbReference type="NCBI Taxonomy" id="362788"/>
    <lineage>
        <taxon>Eukaryota</taxon>
        <taxon>Viridiplantae</taxon>
        <taxon>Streptophyta</taxon>
        <taxon>Embryophyta</taxon>
        <taxon>Tracheophyta</taxon>
        <taxon>Spermatophyta</taxon>
        <taxon>Magnoliopsida</taxon>
        <taxon>eudicotyledons</taxon>
        <taxon>Gunneridae</taxon>
        <taxon>Pentapetalae</taxon>
        <taxon>rosids</taxon>
        <taxon>fabids</taxon>
        <taxon>Fabales</taxon>
        <taxon>Fabaceae</taxon>
        <taxon>Caesalpinioideae</taxon>
        <taxon>Cassia clade</taxon>
        <taxon>Senna</taxon>
    </lineage>
</organism>
<dbReference type="AlphaFoldDB" id="A0A834TMZ3"/>
<dbReference type="EMBL" id="JAAIUW010000007">
    <property type="protein sequence ID" value="KAF7823886.1"/>
    <property type="molecule type" value="Genomic_DNA"/>
</dbReference>